<comment type="caution">
    <text evidence="5">The sequence shown here is derived from an EMBL/GenBank/DDBJ whole genome shotgun (WGS) entry which is preliminary data.</text>
</comment>
<dbReference type="EMBL" id="BMCW01000001">
    <property type="protein sequence ID" value="GGG52728.1"/>
    <property type="molecule type" value="Genomic_DNA"/>
</dbReference>
<dbReference type="RefSeq" id="WP_120214586.1">
    <property type="nucleotide sequence ID" value="NZ_BMCW01000001.1"/>
</dbReference>
<evidence type="ECO:0000256" key="2">
    <source>
        <dbReference type="ARBA" id="ARBA00023315"/>
    </source>
</evidence>
<dbReference type="PROSITE" id="PS51186">
    <property type="entry name" value="GNAT"/>
    <property type="match status" value="1"/>
</dbReference>
<dbReference type="InterPro" id="IPR051556">
    <property type="entry name" value="N-term/lysine_N-AcTrnsfr"/>
</dbReference>
<dbReference type="Pfam" id="PF00583">
    <property type="entry name" value="Acetyltransf_1"/>
    <property type="match status" value="1"/>
</dbReference>
<evidence type="ECO:0000313" key="5">
    <source>
        <dbReference type="EMBL" id="RKE79662.1"/>
    </source>
</evidence>
<dbReference type="InterPro" id="IPR016181">
    <property type="entry name" value="Acyl_CoA_acyltransferase"/>
</dbReference>
<evidence type="ECO:0000313" key="6">
    <source>
        <dbReference type="Proteomes" id="UP000285906"/>
    </source>
</evidence>
<sequence length="174" mass="20212">MSDIQIKKVGLEDIADLQIIGKQTFAETFSEGNSEEDMNQYLEEKFSVSQLKSELSDENSMFYFALVDKNVVGYLKVNSGDSQTEIKDKNALEIERIYVIKDFHGKSVAKYLYNKAIEIAESKNVDYVWLGVWEENARAISFYKKNNFVEFDKHIFKLGNDEQTDIMMKLHLHK</sequence>
<dbReference type="PANTHER" id="PTHR42919">
    <property type="entry name" value="N-ALPHA-ACETYLTRANSFERASE"/>
    <property type="match status" value="1"/>
</dbReference>
<dbReference type="InterPro" id="IPR000182">
    <property type="entry name" value="GNAT_dom"/>
</dbReference>
<evidence type="ECO:0000259" key="3">
    <source>
        <dbReference type="PROSITE" id="PS51186"/>
    </source>
</evidence>
<dbReference type="GO" id="GO:0016747">
    <property type="term" value="F:acyltransferase activity, transferring groups other than amino-acyl groups"/>
    <property type="evidence" value="ECO:0007669"/>
    <property type="project" value="InterPro"/>
</dbReference>
<evidence type="ECO:0000256" key="1">
    <source>
        <dbReference type="ARBA" id="ARBA00022679"/>
    </source>
</evidence>
<gene>
    <name evidence="4" type="primary">paiA</name>
    <name evidence="5" type="ORF">BXY58_3026</name>
    <name evidence="4" type="ORF">GCM10007332_13030</name>
</gene>
<keyword evidence="5" id="KW-0689">Ribosomal protein</keyword>
<name>A0A420CMN6_9FLAO</name>
<accession>A0A420CMN6</accession>
<proteinExistence type="predicted"/>
<keyword evidence="1" id="KW-0808">Transferase</keyword>
<dbReference type="Proteomes" id="UP000658202">
    <property type="component" value="Unassembled WGS sequence"/>
</dbReference>
<organism evidence="5 6">
    <name type="scientific">Epilithonimonas arachidiradicis</name>
    <dbReference type="NCBI Taxonomy" id="1617282"/>
    <lineage>
        <taxon>Bacteria</taxon>
        <taxon>Pseudomonadati</taxon>
        <taxon>Bacteroidota</taxon>
        <taxon>Flavobacteriia</taxon>
        <taxon>Flavobacteriales</taxon>
        <taxon>Weeksellaceae</taxon>
        <taxon>Chryseobacterium group</taxon>
        <taxon>Epilithonimonas</taxon>
    </lineage>
</organism>
<feature type="domain" description="N-acetyltransferase" evidence="3">
    <location>
        <begin position="4"/>
        <end position="173"/>
    </location>
</feature>
<dbReference type="Proteomes" id="UP000285906">
    <property type="component" value="Unassembled WGS sequence"/>
</dbReference>
<reference evidence="4" key="1">
    <citation type="journal article" date="2014" name="Int. J. Syst. Evol. Microbiol.">
        <title>Complete genome of a new Firmicutes species belonging to the dominant human colonic microbiota ('Ruminococcus bicirculans') reveals two chromosomes and a selective capacity to utilize plant glucans.</title>
        <authorList>
            <consortium name="NISC Comparative Sequencing Program"/>
            <person name="Wegmann U."/>
            <person name="Louis P."/>
            <person name="Goesmann A."/>
            <person name="Henrissat B."/>
            <person name="Duncan S.H."/>
            <person name="Flint H.J."/>
        </authorList>
    </citation>
    <scope>NUCLEOTIDE SEQUENCE</scope>
    <source>
        <strain evidence="4">CCM 8490</strain>
    </source>
</reference>
<evidence type="ECO:0000313" key="7">
    <source>
        <dbReference type="Proteomes" id="UP000658202"/>
    </source>
</evidence>
<keyword evidence="5" id="KW-0687">Ribonucleoprotein</keyword>
<reference evidence="5 6" key="2">
    <citation type="submission" date="2018-09" db="EMBL/GenBank/DDBJ databases">
        <title>Genomic Encyclopedia of Archaeal and Bacterial Type Strains, Phase II (KMG-II): from individual species to whole genera.</title>
        <authorList>
            <person name="Goeker M."/>
        </authorList>
    </citation>
    <scope>NUCLEOTIDE SEQUENCE [LARGE SCALE GENOMIC DNA]</scope>
    <source>
        <strain evidence="5 6">DSM 27620</strain>
    </source>
</reference>
<dbReference type="OrthoDB" id="7205533at2"/>
<dbReference type="EMBL" id="RAQH01000010">
    <property type="protein sequence ID" value="RKE79662.1"/>
    <property type="molecule type" value="Genomic_DNA"/>
</dbReference>
<keyword evidence="2" id="KW-0012">Acyltransferase</keyword>
<evidence type="ECO:0000313" key="4">
    <source>
        <dbReference type="EMBL" id="GGG52728.1"/>
    </source>
</evidence>
<dbReference type="CDD" id="cd04301">
    <property type="entry name" value="NAT_SF"/>
    <property type="match status" value="1"/>
</dbReference>
<dbReference type="PANTHER" id="PTHR42919:SF8">
    <property type="entry name" value="N-ALPHA-ACETYLTRANSFERASE 50"/>
    <property type="match status" value="1"/>
</dbReference>
<dbReference type="SUPFAM" id="SSF55729">
    <property type="entry name" value="Acyl-CoA N-acyltransferases (Nat)"/>
    <property type="match status" value="1"/>
</dbReference>
<protein>
    <submittedName>
        <fullName evidence="5">Ribosomal protein S18 acetylase RimI-like enzyme</fullName>
    </submittedName>
    <submittedName>
        <fullName evidence="4">Spermidine/spermine N(1)-acetyltransferase</fullName>
    </submittedName>
</protein>
<keyword evidence="7" id="KW-1185">Reference proteome</keyword>
<reference evidence="4" key="4">
    <citation type="submission" date="2024-05" db="EMBL/GenBank/DDBJ databases">
        <authorList>
            <person name="Sun Q."/>
            <person name="Sedlacek I."/>
        </authorList>
    </citation>
    <scope>NUCLEOTIDE SEQUENCE</scope>
    <source>
        <strain evidence="4">CCM 8490</strain>
    </source>
</reference>
<dbReference type="Gene3D" id="3.40.630.30">
    <property type="match status" value="1"/>
</dbReference>
<dbReference type="GO" id="GO:0005840">
    <property type="term" value="C:ribosome"/>
    <property type="evidence" value="ECO:0007669"/>
    <property type="project" value="UniProtKB-KW"/>
</dbReference>
<reference evidence="7" key="3">
    <citation type="journal article" date="2019" name="Int. J. Syst. Evol. Microbiol.">
        <title>The Global Catalogue of Microorganisms (GCM) 10K type strain sequencing project: providing services to taxonomists for standard genome sequencing and annotation.</title>
        <authorList>
            <consortium name="The Broad Institute Genomics Platform"/>
            <consortium name="The Broad Institute Genome Sequencing Center for Infectious Disease"/>
            <person name="Wu L."/>
            <person name="Ma J."/>
        </authorList>
    </citation>
    <scope>NUCLEOTIDE SEQUENCE [LARGE SCALE GENOMIC DNA]</scope>
    <source>
        <strain evidence="7">CCM 8490</strain>
    </source>
</reference>
<dbReference type="AlphaFoldDB" id="A0A420CMN6"/>